<evidence type="ECO:0000313" key="7">
    <source>
        <dbReference type="EMBL" id="OSX70672.1"/>
    </source>
</evidence>
<evidence type="ECO:0000256" key="5">
    <source>
        <dbReference type="SAM" id="Phobius"/>
    </source>
</evidence>
<evidence type="ECO:0000256" key="1">
    <source>
        <dbReference type="ARBA" id="ARBA00004370"/>
    </source>
</evidence>
<comment type="subcellular location">
    <subcellularLocation>
        <location evidence="1">Membrane</location>
    </subcellularLocation>
</comment>
<dbReference type="InterPro" id="IPR006694">
    <property type="entry name" value="Fatty_acid_hydroxylase"/>
</dbReference>
<organism evidence="7 8">
    <name type="scientific">Porphyra umbilicalis</name>
    <name type="common">Purple laver</name>
    <name type="synonym">Red alga</name>
    <dbReference type="NCBI Taxonomy" id="2786"/>
    <lineage>
        <taxon>Eukaryota</taxon>
        <taxon>Rhodophyta</taxon>
        <taxon>Bangiophyceae</taxon>
        <taxon>Bangiales</taxon>
        <taxon>Bangiaceae</taxon>
        <taxon>Porphyra</taxon>
    </lineage>
</organism>
<evidence type="ECO:0000259" key="6">
    <source>
        <dbReference type="Pfam" id="PF04116"/>
    </source>
</evidence>
<dbReference type="GO" id="GO:0008610">
    <property type="term" value="P:lipid biosynthetic process"/>
    <property type="evidence" value="ECO:0007669"/>
    <property type="project" value="InterPro"/>
</dbReference>
<keyword evidence="3 5" id="KW-1133">Transmembrane helix</keyword>
<dbReference type="GO" id="GO:0005506">
    <property type="term" value="F:iron ion binding"/>
    <property type="evidence" value="ECO:0007669"/>
    <property type="project" value="InterPro"/>
</dbReference>
<feature type="domain" description="Fatty acid hydroxylase" evidence="6">
    <location>
        <begin position="176"/>
        <end position="301"/>
    </location>
</feature>
<dbReference type="AlphaFoldDB" id="A0A1X6NQ14"/>
<dbReference type="GO" id="GO:0016020">
    <property type="term" value="C:membrane"/>
    <property type="evidence" value="ECO:0007669"/>
    <property type="project" value="UniProtKB-SubCell"/>
</dbReference>
<keyword evidence="2 5" id="KW-0812">Transmembrane</keyword>
<evidence type="ECO:0000256" key="4">
    <source>
        <dbReference type="ARBA" id="ARBA00023136"/>
    </source>
</evidence>
<name>A0A1X6NQ14_PORUM</name>
<gene>
    <name evidence="7" type="ORF">BU14_0692s0005</name>
</gene>
<evidence type="ECO:0000256" key="2">
    <source>
        <dbReference type="ARBA" id="ARBA00022692"/>
    </source>
</evidence>
<keyword evidence="8" id="KW-1185">Reference proteome</keyword>
<dbReference type="OrthoDB" id="6354873at2759"/>
<dbReference type="Proteomes" id="UP000218209">
    <property type="component" value="Unassembled WGS sequence"/>
</dbReference>
<keyword evidence="4 5" id="KW-0472">Membrane</keyword>
<feature type="transmembrane region" description="Helical" evidence="5">
    <location>
        <begin position="128"/>
        <end position="146"/>
    </location>
</feature>
<dbReference type="GO" id="GO:0016491">
    <property type="term" value="F:oxidoreductase activity"/>
    <property type="evidence" value="ECO:0007669"/>
    <property type="project" value="InterPro"/>
</dbReference>
<dbReference type="PANTHER" id="PTHR11863">
    <property type="entry name" value="STEROL DESATURASE"/>
    <property type="match status" value="1"/>
</dbReference>
<evidence type="ECO:0000256" key="3">
    <source>
        <dbReference type="ARBA" id="ARBA00022989"/>
    </source>
</evidence>
<dbReference type="Pfam" id="PF04116">
    <property type="entry name" value="FA_hydroxylase"/>
    <property type="match status" value="1"/>
</dbReference>
<feature type="transmembrane region" description="Helical" evidence="5">
    <location>
        <begin position="85"/>
        <end position="107"/>
    </location>
</feature>
<proteinExistence type="predicted"/>
<feature type="transmembrane region" description="Helical" evidence="5">
    <location>
        <begin position="166"/>
        <end position="188"/>
    </location>
</feature>
<sequence length="319" mass="33266">MDVLSFAGQVGPLLSVAAPPGLWAAAHRVLPRLPPPTVAATAGGSLPRQAAAAAAAAAAACRRAPACATAADWAARTARVWATNYTVALALFLLVATADYLVAFHLLRGRCHPGYTLDRVAARRLARHAAHSVWSLAVMAALAAPWDVAAAAGADRRFDTFAQQPGGAAATAATAVLFIAVGETYSYWLHRGMHTLPVLSTWHAAHHGVGAPTPFAAFAFHPLDGYAQGLYFHAFPFFVPVHRGAYAAFMGALSLWSVLVHDGVGEGGGGGGSWGGGPRAPPRGGGNFGQFTMTWDWACGTLVGPGEDYRRRRGDRKAQ</sequence>
<evidence type="ECO:0000313" key="8">
    <source>
        <dbReference type="Proteomes" id="UP000218209"/>
    </source>
</evidence>
<dbReference type="InterPro" id="IPR050307">
    <property type="entry name" value="Sterol_Desaturase_Related"/>
</dbReference>
<protein>
    <recommendedName>
        <fullName evidence="6">Fatty acid hydroxylase domain-containing protein</fullName>
    </recommendedName>
</protein>
<dbReference type="EMBL" id="KV919224">
    <property type="protein sequence ID" value="OSX70672.1"/>
    <property type="molecule type" value="Genomic_DNA"/>
</dbReference>
<accession>A0A1X6NQ14</accession>
<reference evidence="7 8" key="1">
    <citation type="submission" date="2017-03" db="EMBL/GenBank/DDBJ databases">
        <title>WGS assembly of Porphyra umbilicalis.</title>
        <authorList>
            <person name="Brawley S.H."/>
            <person name="Blouin N.A."/>
            <person name="Ficko-Blean E."/>
            <person name="Wheeler G.L."/>
            <person name="Lohr M."/>
            <person name="Goodson H.V."/>
            <person name="Jenkins J.W."/>
            <person name="Blaby-Haas C.E."/>
            <person name="Helliwell K.E."/>
            <person name="Chan C."/>
            <person name="Marriage T."/>
            <person name="Bhattacharya D."/>
            <person name="Klein A.S."/>
            <person name="Badis Y."/>
            <person name="Brodie J."/>
            <person name="Cao Y."/>
            <person name="Collen J."/>
            <person name="Dittami S.M."/>
            <person name="Gachon C.M."/>
            <person name="Green B.R."/>
            <person name="Karpowicz S."/>
            <person name="Kim J.W."/>
            <person name="Kudahl U."/>
            <person name="Lin S."/>
            <person name="Michel G."/>
            <person name="Mittag M."/>
            <person name="Olson B.J."/>
            <person name="Pangilinan J."/>
            <person name="Peng Y."/>
            <person name="Qiu H."/>
            <person name="Shu S."/>
            <person name="Singer J.T."/>
            <person name="Smith A.G."/>
            <person name="Sprecher B.N."/>
            <person name="Wagner V."/>
            <person name="Wang W."/>
            <person name="Wang Z.-Y."/>
            <person name="Yan J."/>
            <person name="Yarish C."/>
            <person name="Zoeuner-Riek S."/>
            <person name="Zhuang Y."/>
            <person name="Zou Y."/>
            <person name="Lindquist E.A."/>
            <person name="Grimwood J."/>
            <person name="Barry K."/>
            <person name="Rokhsar D.S."/>
            <person name="Schmutz J."/>
            <person name="Stiller J.W."/>
            <person name="Grossman A.R."/>
            <person name="Prochnik S.E."/>
        </authorList>
    </citation>
    <scope>NUCLEOTIDE SEQUENCE [LARGE SCALE GENOMIC DNA]</scope>
    <source>
        <strain evidence="7">4086291</strain>
    </source>
</reference>